<dbReference type="STRING" id="1035.BN961_03486"/>
<dbReference type="Proteomes" id="UP000035762">
    <property type="component" value="Unassembled WGS sequence"/>
</dbReference>
<keyword evidence="2" id="KW-1185">Reference proteome</keyword>
<dbReference type="Pfam" id="PF13289">
    <property type="entry name" value="SIR2_2"/>
    <property type="match status" value="1"/>
</dbReference>
<organism evidence="1 2">
    <name type="scientific">Afipia felis</name>
    <name type="common">Cat scratch disease bacillus</name>
    <dbReference type="NCBI Taxonomy" id="1035"/>
    <lineage>
        <taxon>Bacteria</taxon>
        <taxon>Pseudomonadati</taxon>
        <taxon>Pseudomonadota</taxon>
        <taxon>Alphaproteobacteria</taxon>
        <taxon>Hyphomicrobiales</taxon>
        <taxon>Nitrobacteraceae</taxon>
        <taxon>Afipia</taxon>
    </lineage>
</organism>
<gene>
    <name evidence="1" type="ORF">BN961_03486</name>
</gene>
<dbReference type="RefSeq" id="WP_244469210.1">
    <property type="nucleotide sequence ID" value="NZ_CCAZ020000002.1"/>
</dbReference>
<dbReference type="EMBL" id="CCAZ020000002">
    <property type="protein sequence ID" value="CEG10052.1"/>
    <property type="molecule type" value="Genomic_DNA"/>
</dbReference>
<protein>
    <submittedName>
        <fullName evidence="1">Uncharacterized protein</fullName>
    </submittedName>
</protein>
<sequence length="434" mass="48788">MASDKDFEPFSFWKGAQDVLKNNDGTPLDASEAIEVVRTQFGDALNVRNLSFLFGSGCSSYRKDDAELGIPTMRPMAKTFIETIGKTDDAPHISATERETLKQWLGLEVGATKFTDNLERLMEALYGARFVYDGTQEEGPKSVAAVVDRVIGKVSKHILDSCTKGAFANGDETVLSLYQSFYQKLQYRDRSLPRPWVFTTNYDLFNERAMDRRSIPYCNGFSGVVERRFNPAMFRYSLAEQLDISNRKWSAVDSFIYLGKLHGSINWIEDSETLFPVRELAEVPTSSEGRVLIYPTPAKQSASFVSPYADLFREFQARVVQDQSVLVTVGYSFSDQHINNIIFQALTIPNFRLIIFAAEDADGVISKLRELGDPRIWHIGSDSVLSIRSAHYFDVFVERFMPALPSTRIDTAVEKVLQSLIAKKVTDGDSSNGD</sequence>
<comment type="caution">
    <text evidence="1">The sequence shown here is derived from an EMBL/GenBank/DDBJ whole genome shotgun (WGS) entry which is preliminary data.</text>
</comment>
<reference evidence="1 2" key="1">
    <citation type="journal article" date="2014" name="Genome Announc.">
        <title>Genome Sequence of Afipia felis Strain 76713, Isolated in Hospital Water Using an Amoeba Co-Culture Procedure.</title>
        <authorList>
            <person name="Benamar S."/>
            <person name="La Scola B."/>
            <person name="Croce O."/>
        </authorList>
    </citation>
    <scope>NUCLEOTIDE SEQUENCE [LARGE SCALE GENOMIC DNA]</scope>
    <source>
        <strain evidence="1 2">76713</strain>
    </source>
</reference>
<accession>A0A090MUM2</accession>
<name>A0A090MUM2_AFIFE</name>
<dbReference type="AlphaFoldDB" id="A0A090MUM2"/>
<proteinExistence type="predicted"/>
<evidence type="ECO:0000313" key="1">
    <source>
        <dbReference type="EMBL" id="CEG10052.1"/>
    </source>
</evidence>
<evidence type="ECO:0000313" key="2">
    <source>
        <dbReference type="Proteomes" id="UP000035762"/>
    </source>
</evidence>